<keyword evidence="2" id="KW-1185">Reference proteome</keyword>
<feature type="non-terminal residue" evidence="1">
    <location>
        <position position="59"/>
    </location>
</feature>
<organism evidence="1 2">
    <name type="scientific">Chaenocephalus aceratus</name>
    <name type="common">Blackfin icefish</name>
    <name type="synonym">Chaenichthys aceratus</name>
    <dbReference type="NCBI Taxonomy" id="36190"/>
    <lineage>
        <taxon>Eukaryota</taxon>
        <taxon>Metazoa</taxon>
        <taxon>Chordata</taxon>
        <taxon>Craniata</taxon>
        <taxon>Vertebrata</taxon>
        <taxon>Euteleostomi</taxon>
        <taxon>Actinopterygii</taxon>
        <taxon>Neopterygii</taxon>
        <taxon>Teleostei</taxon>
        <taxon>Neoteleostei</taxon>
        <taxon>Acanthomorphata</taxon>
        <taxon>Eupercaria</taxon>
        <taxon>Perciformes</taxon>
        <taxon>Notothenioidei</taxon>
        <taxon>Channichthyidae</taxon>
        <taxon>Chaenocephalus</taxon>
    </lineage>
</organism>
<proteinExistence type="predicted"/>
<dbReference type="Proteomes" id="UP001057452">
    <property type="component" value="Chromosome 10"/>
</dbReference>
<protein>
    <submittedName>
        <fullName evidence="1">Uncharacterized protein</fullName>
    </submittedName>
</protein>
<comment type="caution">
    <text evidence="1">The sequence shown here is derived from an EMBL/GenBank/DDBJ whole genome shotgun (WGS) entry which is preliminary data.</text>
</comment>
<reference evidence="1" key="1">
    <citation type="submission" date="2022-05" db="EMBL/GenBank/DDBJ databases">
        <title>Chromosome-level genome of Chaenocephalus aceratus.</title>
        <authorList>
            <person name="Park H."/>
        </authorList>
    </citation>
    <scope>NUCLEOTIDE SEQUENCE</scope>
    <source>
        <strain evidence="1">KU_202001</strain>
    </source>
</reference>
<accession>A0ACB9WZ80</accession>
<gene>
    <name evidence="1" type="ORF">KUCAC02_004142</name>
</gene>
<evidence type="ECO:0000313" key="2">
    <source>
        <dbReference type="Proteomes" id="UP001057452"/>
    </source>
</evidence>
<evidence type="ECO:0000313" key="1">
    <source>
        <dbReference type="EMBL" id="KAI4818845.1"/>
    </source>
</evidence>
<sequence>MEDLVEKNLSLEDQIILVLQQNEDLRVRIDNCQTFMQTTDTCTKTTKDGQLSKEQQDLK</sequence>
<dbReference type="EMBL" id="CM043794">
    <property type="protein sequence ID" value="KAI4818845.1"/>
    <property type="molecule type" value="Genomic_DNA"/>
</dbReference>
<name>A0ACB9WZ80_CHAAC</name>